<keyword evidence="2" id="KW-1185">Reference proteome</keyword>
<protein>
    <submittedName>
        <fullName evidence="1">Uncharacterized protein</fullName>
    </submittedName>
</protein>
<dbReference type="EMBL" id="LJYG01000112">
    <property type="protein sequence ID" value="KRQ00969.1"/>
    <property type="molecule type" value="Genomic_DNA"/>
</dbReference>
<reference evidence="1 2" key="1">
    <citation type="submission" date="2015-09" db="EMBL/GenBank/DDBJ databases">
        <title>Draft Genome Sequence of Bradyrhizobium manausense Strain BR 3351T, a Novel Symbiotic Nitrogen-Fixing Alphaproteobacterium Isolated from Brazilian Amazon Rain Forest.</title>
        <authorList>
            <person name="De Araujo J.L."/>
            <person name="Zilli J.E."/>
        </authorList>
    </citation>
    <scope>NUCLEOTIDE SEQUENCE [LARGE SCALE GENOMIC DNA]</scope>
    <source>
        <strain evidence="1 2">BR3351</strain>
    </source>
</reference>
<organism evidence="1 2">
    <name type="scientific">Bradyrhizobium manausense</name>
    <dbReference type="NCBI Taxonomy" id="989370"/>
    <lineage>
        <taxon>Bacteria</taxon>
        <taxon>Pseudomonadati</taxon>
        <taxon>Pseudomonadota</taxon>
        <taxon>Alphaproteobacteria</taxon>
        <taxon>Hyphomicrobiales</taxon>
        <taxon>Nitrobacteraceae</taxon>
        <taxon>Bradyrhizobium</taxon>
    </lineage>
</organism>
<name>A0A0R3CTC0_9BRAD</name>
<dbReference type="Proteomes" id="UP000051936">
    <property type="component" value="Unassembled WGS sequence"/>
</dbReference>
<dbReference type="AlphaFoldDB" id="A0A0R3CTC0"/>
<accession>A0A0R3CTC0</accession>
<evidence type="ECO:0000313" key="1">
    <source>
        <dbReference type="EMBL" id="KRQ00969.1"/>
    </source>
</evidence>
<comment type="caution">
    <text evidence="1">The sequence shown here is derived from an EMBL/GenBank/DDBJ whole genome shotgun (WGS) entry which is preliminary data.</text>
</comment>
<dbReference type="OrthoDB" id="8232302at2"/>
<sequence>MMYFTLIRSKAASASMQANLSLLEALVRTARSRFSTLVARLSELHNRSVAIALWASLGKSGKHNGHGDSLASVARDAIAVIKVMDRMADELLLESKQSLSSVGHLSGNVREIAFGGWRLLGGQSMNDLRAVAVEEKLRRMPRLVISLLEVATILEGTVADLAPTVDGKTIEEKDHVSSDSRLLRSSF</sequence>
<gene>
    <name evidence="1" type="ORF">AOQ71_38910</name>
</gene>
<dbReference type="RefSeq" id="WP_057758552.1">
    <property type="nucleotide sequence ID" value="NZ_LJYG01000112.1"/>
</dbReference>
<evidence type="ECO:0000313" key="2">
    <source>
        <dbReference type="Proteomes" id="UP000051936"/>
    </source>
</evidence>
<proteinExistence type="predicted"/>